<reference evidence="2 3" key="1">
    <citation type="submission" date="2013-06" db="EMBL/GenBank/DDBJ databases">
        <title>Whole genome shotgun sequence of Bacillus selenatarsenatis SF-1.</title>
        <authorList>
            <person name="Kuroda M."/>
            <person name="Sei K."/>
            <person name="Yamashita M."/>
            <person name="Ike M."/>
        </authorList>
    </citation>
    <scope>NUCLEOTIDE SEQUENCE [LARGE SCALE GENOMIC DNA]</scope>
    <source>
        <strain evidence="2 3">SF-1</strain>
    </source>
</reference>
<evidence type="ECO:0000313" key="3">
    <source>
        <dbReference type="Proteomes" id="UP000031014"/>
    </source>
</evidence>
<evidence type="ECO:0000256" key="1">
    <source>
        <dbReference type="SAM" id="MobiDB-lite"/>
    </source>
</evidence>
<dbReference type="EMBL" id="BASE01000054">
    <property type="protein sequence ID" value="GAM14324.1"/>
    <property type="molecule type" value="Genomic_DNA"/>
</dbReference>
<comment type="caution">
    <text evidence="2">The sequence shown here is derived from an EMBL/GenBank/DDBJ whole genome shotgun (WGS) entry which is preliminary data.</text>
</comment>
<evidence type="ECO:0000313" key="2">
    <source>
        <dbReference type="EMBL" id="GAM14324.1"/>
    </source>
</evidence>
<dbReference type="Proteomes" id="UP000031014">
    <property type="component" value="Unassembled WGS sequence"/>
</dbReference>
<protein>
    <submittedName>
        <fullName evidence="2">Uncharacterized protein</fullName>
    </submittedName>
</protein>
<keyword evidence="3" id="KW-1185">Reference proteome</keyword>
<feature type="compositionally biased region" description="Basic and acidic residues" evidence="1">
    <location>
        <begin position="1"/>
        <end position="10"/>
    </location>
</feature>
<proteinExistence type="predicted"/>
<accession>A0A0A8X500</accession>
<sequence>MTDTNPEKSGELSVIKVMTDTNSEKIRKTVRHQCYDGHKSGKK</sequence>
<dbReference type="AlphaFoldDB" id="A0A0A8X500"/>
<name>A0A0A8X500_MESS1</name>
<feature type="region of interest" description="Disordered" evidence="1">
    <location>
        <begin position="1"/>
        <end position="25"/>
    </location>
</feature>
<gene>
    <name evidence="2" type="ORF">SAMD00020551_2473</name>
</gene>
<organism evidence="2 3">
    <name type="scientific">Mesobacillus selenatarsenatis (strain DSM 18680 / JCM 14380 / FERM P-15431 / SF-1)</name>
    <dbReference type="NCBI Taxonomy" id="1321606"/>
    <lineage>
        <taxon>Bacteria</taxon>
        <taxon>Bacillati</taxon>
        <taxon>Bacillota</taxon>
        <taxon>Bacilli</taxon>
        <taxon>Bacillales</taxon>
        <taxon>Bacillaceae</taxon>
        <taxon>Mesobacillus</taxon>
    </lineage>
</organism>